<keyword evidence="3" id="KW-1185">Reference proteome</keyword>
<keyword evidence="1" id="KW-0472">Membrane</keyword>
<keyword evidence="1" id="KW-1133">Transmembrane helix</keyword>
<organism evidence="2 3">
    <name type="scientific">Gymnopilus junonius</name>
    <name type="common">Spectacular rustgill mushroom</name>
    <name type="synonym">Gymnopilus spectabilis subsp. junonius</name>
    <dbReference type="NCBI Taxonomy" id="109634"/>
    <lineage>
        <taxon>Eukaryota</taxon>
        <taxon>Fungi</taxon>
        <taxon>Dikarya</taxon>
        <taxon>Basidiomycota</taxon>
        <taxon>Agaricomycotina</taxon>
        <taxon>Agaricomycetes</taxon>
        <taxon>Agaricomycetidae</taxon>
        <taxon>Agaricales</taxon>
        <taxon>Agaricineae</taxon>
        <taxon>Hymenogastraceae</taxon>
        <taxon>Gymnopilus</taxon>
    </lineage>
</organism>
<comment type="caution">
    <text evidence="2">The sequence shown here is derived from an EMBL/GenBank/DDBJ whole genome shotgun (WGS) entry which is preliminary data.</text>
</comment>
<proteinExistence type="predicted"/>
<gene>
    <name evidence="2" type="ORF">CPB84DRAFT_1339590</name>
</gene>
<sequence length="257" mass="29251">MFLASPRGLCFDLWTQNTVSWSSIFSKPWFCSMTVIKYPCSFISNPPWKRTKDVFVSLRWLMLLHIFGLTVLFEILPALSSFRTLSVPPSHLLLRTTIIHSSGRCRWKGARGDLAKPTSQLDNCLCSSNLMPLNCSFLFQETDRLASSLHRFTHHDEVPFGFRMINICGALERRSSIEAKDMQGLHPPLSPLKGYFLGLLNYTTLVGLILMFSLNLKLFAPDLSFLSFDEMTYLGRLVLEVYLTVMTAHLTNFSVVP</sequence>
<protein>
    <submittedName>
        <fullName evidence="2">Uncharacterized protein</fullName>
    </submittedName>
</protein>
<feature type="transmembrane region" description="Helical" evidence="1">
    <location>
        <begin position="58"/>
        <end position="79"/>
    </location>
</feature>
<dbReference type="AlphaFoldDB" id="A0A9P5NM44"/>
<evidence type="ECO:0000313" key="2">
    <source>
        <dbReference type="EMBL" id="KAF8892333.1"/>
    </source>
</evidence>
<name>A0A9P5NM44_GYMJU</name>
<dbReference type="Proteomes" id="UP000724874">
    <property type="component" value="Unassembled WGS sequence"/>
</dbReference>
<feature type="transmembrane region" description="Helical" evidence="1">
    <location>
        <begin position="237"/>
        <end position="256"/>
    </location>
</feature>
<accession>A0A9P5NM44</accession>
<reference evidence="2" key="1">
    <citation type="submission" date="2020-11" db="EMBL/GenBank/DDBJ databases">
        <authorList>
            <consortium name="DOE Joint Genome Institute"/>
            <person name="Ahrendt S."/>
            <person name="Riley R."/>
            <person name="Andreopoulos W."/>
            <person name="LaButti K."/>
            <person name="Pangilinan J."/>
            <person name="Ruiz-duenas F.J."/>
            <person name="Barrasa J.M."/>
            <person name="Sanchez-Garcia M."/>
            <person name="Camarero S."/>
            <person name="Miyauchi S."/>
            <person name="Serrano A."/>
            <person name="Linde D."/>
            <person name="Babiker R."/>
            <person name="Drula E."/>
            <person name="Ayuso-Fernandez I."/>
            <person name="Pacheco R."/>
            <person name="Padilla G."/>
            <person name="Ferreira P."/>
            <person name="Barriuso J."/>
            <person name="Kellner H."/>
            <person name="Castanera R."/>
            <person name="Alfaro M."/>
            <person name="Ramirez L."/>
            <person name="Pisabarro A.G."/>
            <person name="Kuo A."/>
            <person name="Tritt A."/>
            <person name="Lipzen A."/>
            <person name="He G."/>
            <person name="Yan M."/>
            <person name="Ng V."/>
            <person name="Cullen D."/>
            <person name="Martin F."/>
            <person name="Rosso M.-N."/>
            <person name="Henrissat B."/>
            <person name="Hibbett D."/>
            <person name="Martinez A.T."/>
            <person name="Grigoriev I.V."/>
        </authorList>
    </citation>
    <scope>NUCLEOTIDE SEQUENCE</scope>
    <source>
        <strain evidence="2">AH 44721</strain>
    </source>
</reference>
<keyword evidence="1" id="KW-0812">Transmembrane</keyword>
<feature type="transmembrane region" description="Helical" evidence="1">
    <location>
        <begin position="195"/>
        <end position="216"/>
    </location>
</feature>
<dbReference type="EMBL" id="JADNYJ010000069">
    <property type="protein sequence ID" value="KAF8892333.1"/>
    <property type="molecule type" value="Genomic_DNA"/>
</dbReference>
<evidence type="ECO:0000313" key="3">
    <source>
        <dbReference type="Proteomes" id="UP000724874"/>
    </source>
</evidence>
<evidence type="ECO:0000256" key="1">
    <source>
        <dbReference type="SAM" id="Phobius"/>
    </source>
</evidence>